<dbReference type="STRING" id="70415.A0A5S6QYU3"/>
<protein>
    <recommendedName>
        <fullName evidence="2 7">peptidylprolyl isomerase</fullName>
        <ecNumber evidence="2 7">5.2.1.8</ecNumber>
    </recommendedName>
</protein>
<dbReference type="FunFam" id="1.25.40.10:FF:000008">
    <property type="entry name" value="Peptidylprolyl isomerase"/>
    <property type="match status" value="1"/>
</dbReference>
<dbReference type="InterPro" id="IPR050754">
    <property type="entry name" value="FKBP4/5/8-like"/>
</dbReference>
<feature type="domain" description="PPIase FKBP-type" evidence="10">
    <location>
        <begin position="225"/>
        <end position="311"/>
    </location>
</feature>
<keyword evidence="4 8" id="KW-0802">TPR repeat</keyword>
<keyword evidence="5 7" id="KW-0697">Rotamase</keyword>
<keyword evidence="11" id="KW-1185">Reference proteome</keyword>
<dbReference type="Proteomes" id="UP000046395">
    <property type="component" value="Unassembled WGS sequence"/>
</dbReference>
<dbReference type="InterPro" id="IPR011990">
    <property type="entry name" value="TPR-like_helical_dom_sf"/>
</dbReference>
<keyword evidence="6 7" id="KW-0413">Isomerase</keyword>
<feature type="repeat" description="TPR" evidence="8">
    <location>
        <begin position="411"/>
        <end position="444"/>
    </location>
</feature>
<evidence type="ECO:0000256" key="9">
    <source>
        <dbReference type="SAM" id="SignalP"/>
    </source>
</evidence>
<evidence type="ECO:0000313" key="11">
    <source>
        <dbReference type="Proteomes" id="UP000046395"/>
    </source>
</evidence>
<reference evidence="12" key="1">
    <citation type="submission" date="2019-12" db="UniProtKB">
        <authorList>
            <consortium name="WormBaseParasite"/>
        </authorList>
    </citation>
    <scope>IDENTIFICATION</scope>
</reference>
<keyword evidence="9" id="KW-0732">Signal</keyword>
<evidence type="ECO:0000256" key="8">
    <source>
        <dbReference type="PROSITE-ProRule" id="PRU00339"/>
    </source>
</evidence>
<sequence length="489" mass="54244">MTCFLMLLPLLKINSLGKQMRTSWPLKGLVKEISGNFPAIHRSGRRGATCSLFGRALTCCGGSKRMATGSVEEINQVDCGVDLTPEQNGGVIKEILKEGTNDVHPTEGNKVFVHYVGKLLDGTVFDSSRSTDKEFSFVVGRKQVIDGFDMVVKTMKVGELAKVKIAPKYGYGEKGSPPKIPPDTTLVFEIELLYWEGEDISPDRDKSIMKTVQVAGEGYETAKDGATASIHVKAFLGDRVLYDKDFDVTVGECSEAGLPEGIDKALTRIKKGETSHIKLLPKWAYGEHGCAELGVPPNSALEFLVTTVSFDNPKELWSMSDEERVAEHEKFKERGTEFLKAGKYKLAVAKYRKVVEQLEPDYQTKDHLKERVNALLKASLLNLALAYVKLNENAEAIKCCDKVLEKEPQNVKALYRRAQARQNIKDFEEAVADYNAILAVEPGNKAASANLGVCRCKLQEERRRQKQLYSNMLTKMKQSEPVPVGGDEK</sequence>
<evidence type="ECO:0000256" key="3">
    <source>
        <dbReference type="ARBA" id="ARBA00022737"/>
    </source>
</evidence>
<dbReference type="WBParaSite" id="TMUE_3000012318.1">
    <property type="protein sequence ID" value="TMUE_3000012318.1"/>
    <property type="gene ID" value="WBGene00285891"/>
</dbReference>
<name>A0A5S6QYU3_TRIMR</name>
<feature type="chain" id="PRO_5024297409" description="peptidylprolyl isomerase" evidence="9">
    <location>
        <begin position="18"/>
        <end position="489"/>
    </location>
</feature>
<comment type="catalytic activity">
    <reaction evidence="1 7">
        <text>[protein]-peptidylproline (omega=180) = [protein]-peptidylproline (omega=0)</text>
        <dbReference type="Rhea" id="RHEA:16237"/>
        <dbReference type="Rhea" id="RHEA-COMP:10747"/>
        <dbReference type="Rhea" id="RHEA-COMP:10748"/>
        <dbReference type="ChEBI" id="CHEBI:83833"/>
        <dbReference type="ChEBI" id="CHEBI:83834"/>
        <dbReference type="EC" id="5.2.1.8"/>
    </reaction>
</comment>
<dbReference type="SUPFAM" id="SSF48452">
    <property type="entry name" value="TPR-like"/>
    <property type="match status" value="1"/>
</dbReference>
<evidence type="ECO:0000256" key="1">
    <source>
        <dbReference type="ARBA" id="ARBA00000971"/>
    </source>
</evidence>
<evidence type="ECO:0000256" key="7">
    <source>
        <dbReference type="PROSITE-ProRule" id="PRU00277"/>
    </source>
</evidence>
<dbReference type="Pfam" id="PF13432">
    <property type="entry name" value="TPR_16"/>
    <property type="match status" value="1"/>
</dbReference>
<dbReference type="InterPro" id="IPR019734">
    <property type="entry name" value="TPR_rpt"/>
</dbReference>
<dbReference type="Gene3D" id="3.10.50.40">
    <property type="match status" value="2"/>
</dbReference>
<dbReference type="GO" id="GO:0003755">
    <property type="term" value="F:peptidyl-prolyl cis-trans isomerase activity"/>
    <property type="evidence" value="ECO:0007669"/>
    <property type="project" value="UniProtKB-KW"/>
</dbReference>
<dbReference type="Gene3D" id="1.25.40.10">
    <property type="entry name" value="Tetratricopeptide repeat domain"/>
    <property type="match status" value="1"/>
</dbReference>
<dbReference type="Pfam" id="PF00254">
    <property type="entry name" value="FKBP_C"/>
    <property type="match status" value="2"/>
</dbReference>
<feature type="domain" description="PPIase FKBP-type" evidence="10">
    <location>
        <begin position="108"/>
        <end position="196"/>
    </location>
</feature>
<organism evidence="11 12">
    <name type="scientific">Trichuris muris</name>
    <name type="common">Mouse whipworm</name>
    <dbReference type="NCBI Taxonomy" id="70415"/>
    <lineage>
        <taxon>Eukaryota</taxon>
        <taxon>Metazoa</taxon>
        <taxon>Ecdysozoa</taxon>
        <taxon>Nematoda</taxon>
        <taxon>Enoplea</taxon>
        <taxon>Dorylaimia</taxon>
        <taxon>Trichinellida</taxon>
        <taxon>Trichuridae</taxon>
        <taxon>Trichuris</taxon>
    </lineage>
</organism>
<evidence type="ECO:0000256" key="4">
    <source>
        <dbReference type="ARBA" id="ARBA00022803"/>
    </source>
</evidence>
<dbReference type="InterPro" id="IPR001179">
    <property type="entry name" value="PPIase_FKBP_dom"/>
</dbReference>
<dbReference type="PROSITE" id="PS50059">
    <property type="entry name" value="FKBP_PPIASE"/>
    <property type="match status" value="2"/>
</dbReference>
<evidence type="ECO:0000256" key="2">
    <source>
        <dbReference type="ARBA" id="ARBA00013194"/>
    </source>
</evidence>
<evidence type="ECO:0000259" key="10">
    <source>
        <dbReference type="PROSITE" id="PS50059"/>
    </source>
</evidence>
<accession>A0A5S6QYU3</accession>
<evidence type="ECO:0000256" key="5">
    <source>
        <dbReference type="ARBA" id="ARBA00023110"/>
    </source>
</evidence>
<feature type="repeat" description="TPR" evidence="8">
    <location>
        <begin position="377"/>
        <end position="410"/>
    </location>
</feature>
<keyword evidence="3" id="KW-0677">Repeat</keyword>
<dbReference type="SMART" id="SM00028">
    <property type="entry name" value="TPR"/>
    <property type="match status" value="3"/>
</dbReference>
<dbReference type="PANTHER" id="PTHR46512:SF9">
    <property type="entry name" value="PEPTIDYLPROLYL ISOMERASE"/>
    <property type="match status" value="1"/>
</dbReference>
<evidence type="ECO:0000256" key="6">
    <source>
        <dbReference type="ARBA" id="ARBA00023235"/>
    </source>
</evidence>
<dbReference type="AlphaFoldDB" id="A0A5S6QYU3"/>
<dbReference type="PANTHER" id="PTHR46512">
    <property type="entry name" value="PEPTIDYLPROLYL ISOMERASE"/>
    <property type="match status" value="1"/>
</dbReference>
<proteinExistence type="predicted"/>
<dbReference type="InterPro" id="IPR046357">
    <property type="entry name" value="PPIase_dom_sf"/>
</dbReference>
<evidence type="ECO:0000313" key="12">
    <source>
        <dbReference type="WBParaSite" id="TMUE_3000012318.1"/>
    </source>
</evidence>
<dbReference type="PROSITE" id="PS50005">
    <property type="entry name" value="TPR"/>
    <property type="match status" value="2"/>
</dbReference>
<dbReference type="FunFam" id="3.10.50.40:FF:000006">
    <property type="entry name" value="Peptidyl-prolyl cis-trans isomerase"/>
    <property type="match status" value="1"/>
</dbReference>
<dbReference type="FunFam" id="3.10.50.40:FF:000013">
    <property type="entry name" value="Peptidylprolyl isomerase"/>
    <property type="match status" value="1"/>
</dbReference>
<dbReference type="EC" id="5.2.1.8" evidence="2 7"/>
<dbReference type="SUPFAM" id="SSF54534">
    <property type="entry name" value="FKBP-like"/>
    <property type="match status" value="2"/>
</dbReference>
<feature type="signal peptide" evidence="9">
    <location>
        <begin position="1"/>
        <end position="17"/>
    </location>
</feature>